<dbReference type="SUPFAM" id="SSF142984">
    <property type="entry name" value="Nqo1 middle domain-like"/>
    <property type="match status" value="1"/>
</dbReference>
<dbReference type="PANTHER" id="PTHR11780">
    <property type="entry name" value="NADH-UBIQUINONE OXIDOREDUCTASE FLAVOPROTEIN 1 NDUFV1"/>
    <property type="match status" value="1"/>
</dbReference>
<dbReference type="InterPro" id="IPR019575">
    <property type="entry name" value="Nuop51_4Fe4S-bd"/>
</dbReference>
<keyword evidence="4 13" id="KW-0004">4Fe-4S</keyword>
<gene>
    <name evidence="15" type="primary">nuoF</name>
    <name evidence="15" type="ORF">SHI21_08785</name>
</gene>
<evidence type="ECO:0000256" key="4">
    <source>
        <dbReference type="ARBA" id="ARBA00022485"/>
    </source>
</evidence>
<evidence type="ECO:0000256" key="12">
    <source>
        <dbReference type="ARBA" id="ARBA00047712"/>
    </source>
</evidence>
<dbReference type="SUPFAM" id="SSF142019">
    <property type="entry name" value="Nqo1 FMN-binding domain-like"/>
    <property type="match status" value="1"/>
</dbReference>
<protein>
    <recommendedName>
        <fullName evidence="13">NADH-quinone oxidoreductase subunit F</fullName>
        <ecNumber evidence="13">7.1.1.-</ecNumber>
    </recommendedName>
</protein>
<dbReference type="Gene3D" id="3.40.50.11540">
    <property type="entry name" value="NADH-ubiquinone oxidoreductase 51kDa subunit"/>
    <property type="match status" value="1"/>
</dbReference>
<dbReference type="Gene3D" id="6.10.250.1450">
    <property type="match status" value="1"/>
</dbReference>
<dbReference type="EC" id="7.1.1.-" evidence="13"/>
<evidence type="ECO:0000256" key="6">
    <source>
        <dbReference type="ARBA" id="ARBA00022643"/>
    </source>
</evidence>
<keyword evidence="6 13" id="KW-0288">FMN</keyword>
<keyword evidence="10 13" id="KW-0411">Iron-sulfur</keyword>
<comment type="cofactor">
    <cofactor evidence="2 13">
        <name>[4Fe-4S] cluster</name>
        <dbReference type="ChEBI" id="CHEBI:49883"/>
    </cofactor>
</comment>
<evidence type="ECO:0000313" key="16">
    <source>
        <dbReference type="Proteomes" id="UP001302274"/>
    </source>
</evidence>
<dbReference type="InterPro" id="IPR037225">
    <property type="entry name" value="Nuo51_FMN-bd_sf"/>
</dbReference>
<comment type="function">
    <text evidence="13">NDH-1 shuttles electrons from NADH, via FMN and iron-sulfur (Fe-S) centers, to quinones in the respiratory chain.</text>
</comment>
<evidence type="ECO:0000256" key="5">
    <source>
        <dbReference type="ARBA" id="ARBA00022630"/>
    </source>
</evidence>
<keyword evidence="7 13" id="KW-0479">Metal-binding</keyword>
<dbReference type="PANTHER" id="PTHR11780:SF10">
    <property type="entry name" value="NADH DEHYDROGENASE [UBIQUINONE] FLAVOPROTEIN 1, MITOCHONDRIAL"/>
    <property type="match status" value="1"/>
</dbReference>
<dbReference type="Pfam" id="PF10589">
    <property type="entry name" value="NADH_4Fe-4S"/>
    <property type="match status" value="1"/>
</dbReference>
<dbReference type="SMART" id="SM00928">
    <property type="entry name" value="NADH_4Fe-4S"/>
    <property type="match status" value="1"/>
</dbReference>
<evidence type="ECO:0000313" key="15">
    <source>
        <dbReference type="EMBL" id="MEA9356295.1"/>
    </source>
</evidence>
<keyword evidence="11 13" id="KW-0520">NAD</keyword>
<dbReference type="Pfam" id="PF10531">
    <property type="entry name" value="SLBB"/>
    <property type="match status" value="1"/>
</dbReference>
<comment type="caution">
    <text evidence="15">The sequence shown here is derived from an EMBL/GenBank/DDBJ whole genome shotgun (WGS) entry which is preliminary data.</text>
</comment>
<dbReference type="InterPro" id="IPR019554">
    <property type="entry name" value="Soluble_ligand-bd"/>
</dbReference>
<dbReference type="PROSITE" id="PS00645">
    <property type="entry name" value="COMPLEX1_51K_2"/>
    <property type="match status" value="1"/>
</dbReference>
<comment type="similarity">
    <text evidence="3 13">Belongs to the complex I 51 kDa subunit family.</text>
</comment>
<dbReference type="EMBL" id="JAYGJQ010000001">
    <property type="protein sequence ID" value="MEA9356295.1"/>
    <property type="molecule type" value="Genomic_DNA"/>
</dbReference>
<keyword evidence="8" id="KW-1278">Translocase</keyword>
<keyword evidence="5 13" id="KW-0285">Flavoprotein</keyword>
<dbReference type="NCBIfam" id="NF010120">
    <property type="entry name" value="PRK13596.1"/>
    <property type="match status" value="1"/>
</dbReference>
<keyword evidence="13" id="KW-0874">Quinone</keyword>
<keyword evidence="9 13" id="KW-0408">Iron</keyword>
<dbReference type="Pfam" id="PF01512">
    <property type="entry name" value="Complex1_51K"/>
    <property type="match status" value="1"/>
</dbReference>
<dbReference type="NCBIfam" id="TIGR01959">
    <property type="entry name" value="nuoF_fam"/>
    <property type="match status" value="1"/>
</dbReference>
<dbReference type="InterPro" id="IPR050837">
    <property type="entry name" value="ComplexI_51kDa_subunit"/>
</dbReference>
<dbReference type="InterPro" id="IPR011537">
    <property type="entry name" value="NADH-UbQ_OxRdtase_suF"/>
</dbReference>
<evidence type="ECO:0000259" key="14">
    <source>
        <dbReference type="SMART" id="SM00928"/>
    </source>
</evidence>
<dbReference type="InterPro" id="IPR001949">
    <property type="entry name" value="NADH-UbQ_OxRdtase_51kDa_CS"/>
</dbReference>
<proteinExistence type="inferred from homology"/>
<dbReference type="InterPro" id="IPR037207">
    <property type="entry name" value="Nuop51_4Fe4S-bd_sf"/>
</dbReference>
<dbReference type="Gene3D" id="1.20.1440.230">
    <property type="entry name" value="NADH-ubiquinone oxidoreductase 51kDa subunit, iron-sulphur binding domain"/>
    <property type="match status" value="1"/>
</dbReference>
<dbReference type="Gene3D" id="3.10.20.600">
    <property type="match status" value="1"/>
</dbReference>
<evidence type="ECO:0000256" key="8">
    <source>
        <dbReference type="ARBA" id="ARBA00022967"/>
    </source>
</evidence>
<keyword evidence="15" id="KW-0560">Oxidoreductase</keyword>
<dbReference type="SUPFAM" id="SSF140490">
    <property type="entry name" value="Nqo1C-terminal domain-like"/>
    <property type="match status" value="1"/>
</dbReference>
<accession>A0ABU5VXD6</accession>
<sequence>MESTMEKNTANYKDYSLLSYHHIPEVHKLEIFERAGGYEMMKKCFAMEPDVIKEEVKASGLRGRGGAGFPTGVKWGFFSKDRNAQKYLLCNADESEPGTFKDRYLVEKNPHILIEGMIISAWALGTQKGYIYIRGEFYQQAMILERALKEAYAKGYLGKNIMGKGFDFDLYVHRGAGAYICGEETGMISSLEGKKGQPKLKPPFPAIKGYRGLPTMVNNVESLAAVPWIMRFGAAEYKKWGTEKSAGTKLFSISGDVNKPGVIEVPLGTSLKDIIEIHCGGMRNGNKLKAVVPGGSSSPVFNHDQSYVVKMDYEDVAANGSMLGSGAIVVLDETRNIGDLMKWTLEFYHHESCGQCTPCREGTGWLESVFKRRESGKAHKSDIDVLDKTAASMRGQTICALADAAAMPAQGMIKLFRSELEEYVTTNVTTGKR</sequence>
<dbReference type="RefSeq" id="WP_323575985.1">
    <property type="nucleotide sequence ID" value="NZ_JAYGJQ010000001.1"/>
</dbReference>
<dbReference type="InterPro" id="IPR011538">
    <property type="entry name" value="Nuo51_FMN-bd"/>
</dbReference>
<dbReference type="GO" id="GO:0050136">
    <property type="term" value="F:NADH dehydrogenase (quinone) (non-electrogenic) activity"/>
    <property type="evidence" value="ECO:0007669"/>
    <property type="project" value="UniProtKB-EC"/>
</dbReference>
<evidence type="ECO:0000256" key="13">
    <source>
        <dbReference type="RuleBase" id="RU364066"/>
    </source>
</evidence>
<dbReference type="Proteomes" id="UP001302274">
    <property type="component" value="Unassembled WGS sequence"/>
</dbReference>
<feature type="domain" description="NADH-ubiquinone oxidoreductase 51kDa subunit iron-sulphur binding" evidence="14">
    <location>
        <begin position="338"/>
        <end position="383"/>
    </location>
</feature>
<evidence type="ECO:0000256" key="7">
    <source>
        <dbReference type="ARBA" id="ARBA00022723"/>
    </source>
</evidence>
<organism evidence="15 16">
    <name type="scientific">Bacteriovorax antarcticus</name>
    <dbReference type="NCBI Taxonomy" id="3088717"/>
    <lineage>
        <taxon>Bacteria</taxon>
        <taxon>Pseudomonadati</taxon>
        <taxon>Bdellovibrionota</taxon>
        <taxon>Bacteriovoracia</taxon>
        <taxon>Bacteriovoracales</taxon>
        <taxon>Bacteriovoracaceae</taxon>
        <taxon>Bacteriovorax</taxon>
    </lineage>
</organism>
<reference evidence="15 16" key="1">
    <citation type="submission" date="2023-11" db="EMBL/GenBank/DDBJ databases">
        <title>A Novel Polar Bacteriovorax (B. antarcticus) Isolated from the Biocrust in Antarctica.</title>
        <authorList>
            <person name="Mun W."/>
            <person name="Choi S.Y."/>
            <person name="Mitchell R.J."/>
        </authorList>
    </citation>
    <scope>NUCLEOTIDE SEQUENCE [LARGE SCALE GENOMIC DNA]</scope>
    <source>
        <strain evidence="15 16">PP10</strain>
    </source>
</reference>
<comment type="catalytic activity">
    <reaction evidence="12 13">
        <text>a quinone + NADH + 5 H(+)(in) = a quinol + NAD(+) + 4 H(+)(out)</text>
        <dbReference type="Rhea" id="RHEA:57888"/>
        <dbReference type="ChEBI" id="CHEBI:15378"/>
        <dbReference type="ChEBI" id="CHEBI:24646"/>
        <dbReference type="ChEBI" id="CHEBI:57540"/>
        <dbReference type="ChEBI" id="CHEBI:57945"/>
        <dbReference type="ChEBI" id="CHEBI:132124"/>
    </reaction>
</comment>
<name>A0ABU5VXD6_9BACT</name>
<keyword evidence="16" id="KW-1185">Reference proteome</keyword>
<evidence type="ECO:0000256" key="10">
    <source>
        <dbReference type="ARBA" id="ARBA00023014"/>
    </source>
</evidence>
<evidence type="ECO:0000256" key="11">
    <source>
        <dbReference type="ARBA" id="ARBA00023027"/>
    </source>
</evidence>
<evidence type="ECO:0000256" key="3">
    <source>
        <dbReference type="ARBA" id="ARBA00007523"/>
    </source>
</evidence>
<evidence type="ECO:0000256" key="9">
    <source>
        <dbReference type="ARBA" id="ARBA00023004"/>
    </source>
</evidence>
<evidence type="ECO:0000256" key="1">
    <source>
        <dbReference type="ARBA" id="ARBA00001917"/>
    </source>
</evidence>
<evidence type="ECO:0000256" key="2">
    <source>
        <dbReference type="ARBA" id="ARBA00001966"/>
    </source>
</evidence>
<comment type="cofactor">
    <cofactor evidence="1 13">
        <name>FMN</name>
        <dbReference type="ChEBI" id="CHEBI:58210"/>
    </cofactor>
</comment>